<dbReference type="InterPro" id="IPR000276">
    <property type="entry name" value="GPCR_Rhodpsn"/>
</dbReference>
<dbReference type="GO" id="GO:0004930">
    <property type="term" value="F:G protein-coupled receptor activity"/>
    <property type="evidence" value="ECO:0000318"/>
    <property type="project" value="GO_Central"/>
</dbReference>
<dbReference type="KEGG" id="spu:100893533"/>
<sequence length="317" mass="35337">MSAYLCYVYIRLIALVVGVSVNAFTLFIIIYNSKLRHQRNIFTFNLALADFVAATCEILRATLISGVLIDCTQVIFHSAILVSVLSVLAVACYRFIGIAFDPFGSRNLVTTPRCIVGSVLMWVVMTFPLMLLFYCSTVYRPVLFTMMPIIILSSLAITAFCYCMTYRDIANASGKQSVGGAEQIKGRVKENRKVLLTFAVITLTSSVCWIVHCFHDILQIYSIYYINIDAVSNILVALNFVIDPVIYWWRLDEFRAVFVKMLCMDALVRRLKKAVGRVEDSSSSSSSSPSSGTKIFSLTDSMKVVARVSSTPSISET</sequence>
<evidence type="ECO:0000313" key="12">
    <source>
        <dbReference type="EnsemblMetazoa" id="XP_003726374"/>
    </source>
</evidence>
<dbReference type="OrthoDB" id="5953373at2759"/>
<evidence type="ECO:0000256" key="3">
    <source>
        <dbReference type="ARBA" id="ARBA00022692"/>
    </source>
</evidence>
<dbReference type="CDD" id="cd00637">
    <property type="entry name" value="7tm_classA_rhodopsin-like"/>
    <property type="match status" value="1"/>
</dbReference>
<keyword evidence="8" id="KW-0325">Glycoprotein</keyword>
<name>A0A7M7GIK8_STRPU</name>
<dbReference type="SUPFAM" id="SSF81321">
    <property type="entry name" value="Family A G protein-coupled receptor-like"/>
    <property type="match status" value="1"/>
</dbReference>
<feature type="transmembrane region" description="Helical" evidence="10">
    <location>
        <begin position="146"/>
        <end position="165"/>
    </location>
</feature>
<comment type="subcellular location">
    <subcellularLocation>
        <location evidence="1">Cell membrane</location>
        <topology evidence="1">Multi-pass membrane protein</topology>
    </subcellularLocation>
</comment>
<dbReference type="EnsemblMetazoa" id="XM_003726326">
    <property type="protein sequence ID" value="XP_003726374"/>
    <property type="gene ID" value="LOC100893533"/>
</dbReference>
<evidence type="ECO:0000256" key="4">
    <source>
        <dbReference type="ARBA" id="ARBA00022989"/>
    </source>
</evidence>
<dbReference type="PROSITE" id="PS50262">
    <property type="entry name" value="G_PROTEIN_RECEP_F1_2"/>
    <property type="match status" value="1"/>
</dbReference>
<dbReference type="PANTHER" id="PTHR24246:SF27">
    <property type="entry name" value="ADENOSINE RECEPTOR, ISOFORM A"/>
    <property type="match status" value="1"/>
</dbReference>
<organism evidence="12 13">
    <name type="scientific">Strongylocentrotus purpuratus</name>
    <name type="common">Purple sea urchin</name>
    <dbReference type="NCBI Taxonomy" id="7668"/>
    <lineage>
        <taxon>Eukaryota</taxon>
        <taxon>Metazoa</taxon>
        <taxon>Echinodermata</taxon>
        <taxon>Eleutherozoa</taxon>
        <taxon>Echinozoa</taxon>
        <taxon>Echinoidea</taxon>
        <taxon>Euechinoidea</taxon>
        <taxon>Echinacea</taxon>
        <taxon>Camarodonta</taxon>
        <taxon>Echinidea</taxon>
        <taxon>Strongylocentrotidae</taxon>
        <taxon>Strongylocentrotus</taxon>
    </lineage>
</organism>
<keyword evidence="9" id="KW-0807">Transducer</keyword>
<keyword evidence="3 10" id="KW-0812">Transmembrane</keyword>
<proteinExistence type="predicted"/>
<evidence type="ECO:0000256" key="8">
    <source>
        <dbReference type="ARBA" id="ARBA00023180"/>
    </source>
</evidence>
<evidence type="ECO:0000256" key="5">
    <source>
        <dbReference type="ARBA" id="ARBA00023040"/>
    </source>
</evidence>
<feature type="transmembrane region" description="Helical" evidence="10">
    <location>
        <begin position="114"/>
        <end position="134"/>
    </location>
</feature>
<reference evidence="12" key="2">
    <citation type="submission" date="2021-01" db="UniProtKB">
        <authorList>
            <consortium name="EnsemblMetazoa"/>
        </authorList>
    </citation>
    <scope>IDENTIFICATION</scope>
</reference>
<dbReference type="InParanoid" id="A0A7M7GIK8"/>
<keyword evidence="6 10" id="KW-0472">Membrane</keyword>
<dbReference type="PANTHER" id="PTHR24246">
    <property type="entry name" value="OLFACTORY RECEPTOR AND ADENOSINE RECEPTOR"/>
    <property type="match status" value="1"/>
</dbReference>
<evidence type="ECO:0000256" key="1">
    <source>
        <dbReference type="ARBA" id="ARBA00004651"/>
    </source>
</evidence>
<keyword evidence="7" id="KW-0675">Receptor</keyword>
<evidence type="ECO:0000256" key="10">
    <source>
        <dbReference type="SAM" id="Phobius"/>
    </source>
</evidence>
<keyword evidence="13" id="KW-1185">Reference proteome</keyword>
<dbReference type="FunFam" id="1.20.1070.10:FF:000951">
    <property type="entry name" value="Mitochondrial pyruvate carrier"/>
    <property type="match status" value="1"/>
</dbReference>
<dbReference type="Proteomes" id="UP000007110">
    <property type="component" value="Unassembled WGS sequence"/>
</dbReference>
<dbReference type="AlphaFoldDB" id="A0A7M7GIK8"/>
<evidence type="ECO:0000259" key="11">
    <source>
        <dbReference type="PROSITE" id="PS50262"/>
    </source>
</evidence>
<dbReference type="InterPro" id="IPR017452">
    <property type="entry name" value="GPCR_Rhodpsn_7TM"/>
</dbReference>
<keyword evidence="4 10" id="KW-1133">Transmembrane helix</keyword>
<dbReference type="GO" id="GO:0005886">
    <property type="term" value="C:plasma membrane"/>
    <property type="evidence" value="ECO:0000318"/>
    <property type="project" value="GO_Central"/>
</dbReference>
<dbReference type="Gene3D" id="1.20.1070.10">
    <property type="entry name" value="Rhodopsin 7-helix transmembrane proteins"/>
    <property type="match status" value="1"/>
</dbReference>
<dbReference type="OMA" id="LYCLSAM"/>
<dbReference type="GO" id="GO:0007186">
    <property type="term" value="P:G protein-coupled receptor signaling pathway"/>
    <property type="evidence" value="ECO:0000318"/>
    <property type="project" value="GO_Central"/>
</dbReference>
<evidence type="ECO:0000256" key="6">
    <source>
        <dbReference type="ARBA" id="ARBA00023136"/>
    </source>
</evidence>
<evidence type="ECO:0000256" key="9">
    <source>
        <dbReference type="ARBA" id="ARBA00023224"/>
    </source>
</evidence>
<evidence type="ECO:0000256" key="2">
    <source>
        <dbReference type="ARBA" id="ARBA00022475"/>
    </source>
</evidence>
<keyword evidence="2" id="KW-1003">Cell membrane</keyword>
<dbReference type="Pfam" id="PF00001">
    <property type="entry name" value="7tm_1"/>
    <property type="match status" value="1"/>
</dbReference>
<feature type="transmembrane region" description="Helical" evidence="10">
    <location>
        <begin position="194"/>
        <end position="212"/>
    </location>
</feature>
<dbReference type="PRINTS" id="PR00237">
    <property type="entry name" value="GPCRRHODOPSN"/>
</dbReference>
<feature type="transmembrane region" description="Helical" evidence="10">
    <location>
        <begin position="43"/>
        <end position="68"/>
    </location>
</feature>
<feature type="transmembrane region" description="Helical" evidence="10">
    <location>
        <begin position="74"/>
        <end position="93"/>
    </location>
</feature>
<keyword evidence="5" id="KW-0297">G-protein coupled receptor</keyword>
<evidence type="ECO:0000313" key="13">
    <source>
        <dbReference type="Proteomes" id="UP000007110"/>
    </source>
</evidence>
<feature type="transmembrane region" description="Helical" evidence="10">
    <location>
        <begin position="224"/>
        <end position="249"/>
    </location>
</feature>
<accession>A0A7M7GIK8</accession>
<protein>
    <recommendedName>
        <fullName evidence="11">G-protein coupled receptors family 1 profile domain-containing protein</fullName>
    </recommendedName>
</protein>
<feature type="domain" description="G-protein coupled receptors family 1 profile" evidence="11">
    <location>
        <begin position="21"/>
        <end position="247"/>
    </location>
</feature>
<reference evidence="13" key="1">
    <citation type="submission" date="2015-02" db="EMBL/GenBank/DDBJ databases">
        <title>Genome sequencing for Strongylocentrotus purpuratus.</title>
        <authorList>
            <person name="Murali S."/>
            <person name="Liu Y."/>
            <person name="Vee V."/>
            <person name="English A."/>
            <person name="Wang M."/>
            <person name="Skinner E."/>
            <person name="Han Y."/>
            <person name="Muzny D.M."/>
            <person name="Worley K.C."/>
            <person name="Gibbs R.A."/>
        </authorList>
    </citation>
    <scope>NUCLEOTIDE SEQUENCE</scope>
</reference>
<dbReference type="RefSeq" id="XP_003726374.2">
    <property type="nucleotide sequence ID" value="XM_003726326.3"/>
</dbReference>
<dbReference type="GeneID" id="100893533"/>
<feature type="transmembrane region" description="Helical" evidence="10">
    <location>
        <begin position="12"/>
        <end position="31"/>
    </location>
</feature>
<evidence type="ECO:0000256" key="7">
    <source>
        <dbReference type="ARBA" id="ARBA00023170"/>
    </source>
</evidence>